<name>A0A081C493_VECG1</name>
<reference evidence="9" key="1">
    <citation type="journal article" date="2015" name="PeerJ">
        <title>First genomic representation of candidate bacterial phylum KSB3 points to enhanced environmental sensing as a trigger of wastewater bulking.</title>
        <authorList>
            <person name="Sekiguchi Y."/>
            <person name="Ohashi A."/>
            <person name="Parks D.H."/>
            <person name="Yamauchi T."/>
            <person name="Tyson G.W."/>
            <person name="Hugenholtz P."/>
        </authorList>
    </citation>
    <scope>NUCLEOTIDE SEQUENCE [LARGE SCALE GENOMIC DNA]</scope>
</reference>
<accession>A0A081C493</accession>
<keyword evidence="6 7" id="KW-0472">Membrane</keyword>
<dbReference type="EMBL" id="DF820470">
    <property type="protein sequence ID" value="GAK59398.1"/>
    <property type="molecule type" value="Genomic_DNA"/>
</dbReference>
<dbReference type="InterPro" id="IPR004681">
    <property type="entry name" value="TRAP_DctM"/>
</dbReference>
<dbReference type="HOGENOM" id="CLU_019824_4_1_0"/>
<dbReference type="PANTHER" id="PTHR33362">
    <property type="entry name" value="SIALIC ACID TRAP TRANSPORTER PERMEASE PROTEIN SIAT-RELATED"/>
    <property type="match status" value="1"/>
</dbReference>
<dbReference type="GO" id="GO:0022857">
    <property type="term" value="F:transmembrane transporter activity"/>
    <property type="evidence" value="ECO:0007669"/>
    <property type="project" value="TreeGrafter"/>
</dbReference>
<dbReference type="STRING" id="1499967.U27_06382"/>
<keyword evidence="5 7" id="KW-1133">Transmembrane helix</keyword>
<comment type="subcellular location">
    <subcellularLocation>
        <location evidence="1">Cell inner membrane</location>
        <topology evidence="1">Multi-pass membrane protein</topology>
    </subcellularLocation>
</comment>
<evidence type="ECO:0000313" key="10">
    <source>
        <dbReference type="Proteomes" id="UP000030661"/>
    </source>
</evidence>
<feature type="transmembrane region" description="Helical" evidence="7">
    <location>
        <begin position="104"/>
        <end position="125"/>
    </location>
</feature>
<feature type="domain" description="TRAP C4-dicarboxylate transport system permease DctM subunit" evidence="8">
    <location>
        <begin position="8"/>
        <end position="427"/>
    </location>
</feature>
<feature type="transmembrane region" description="Helical" evidence="7">
    <location>
        <begin position="222"/>
        <end position="247"/>
    </location>
</feature>
<feature type="transmembrane region" description="Helical" evidence="7">
    <location>
        <begin position="327"/>
        <end position="352"/>
    </location>
</feature>
<keyword evidence="4 7" id="KW-0812">Transmembrane</keyword>
<dbReference type="AlphaFoldDB" id="A0A081C493"/>
<dbReference type="eggNOG" id="COG1593">
    <property type="taxonomic scope" value="Bacteria"/>
</dbReference>
<dbReference type="InterPro" id="IPR010656">
    <property type="entry name" value="DctM"/>
</dbReference>
<evidence type="ECO:0000259" key="8">
    <source>
        <dbReference type="Pfam" id="PF06808"/>
    </source>
</evidence>
<keyword evidence="3" id="KW-0997">Cell inner membrane</keyword>
<feature type="transmembrane region" description="Helical" evidence="7">
    <location>
        <begin position="290"/>
        <end position="307"/>
    </location>
</feature>
<dbReference type="PIRSF" id="PIRSF006066">
    <property type="entry name" value="HI0050"/>
    <property type="match status" value="1"/>
</dbReference>
<feature type="transmembrane region" description="Helical" evidence="7">
    <location>
        <begin position="60"/>
        <end position="83"/>
    </location>
</feature>
<protein>
    <submittedName>
        <fullName evidence="9">TRAP dicarboxylate transporter, DctM subunit</fullName>
    </submittedName>
</protein>
<keyword evidence="10" id="KW-1185">Reference proteome</keyword>
<evidence type="ECO:0000256" key="1">
    <source>
        <dbReference type="ARBA" id="ARBA00004429"/>
    </source>
</evidence>
<dbReference type="NCBIfam" id="TIGR00786">
    <property type="entry name" value="dctM"/>
    <property type="match status" value="1"/>
</dbReference>
<feature type="transmembrane region" description="Helical" evidence="7">
    <location>
        <begin position="410"/>
        <end position="428"/>
    </location>
</feature>
<evidence type="ECO:0000256" key="7">
    <source>
        <dbReference type="SAM" id="Phobius"/>
    </source>
</evidence>
<evidence type="ECO:0000256" key="4">
    <source>
        <dbReference type="ARBA" id="ARBA00022692"/>
    </source>
</evidence>
<evidence type="ECO:0000256" key="3">
    <source>
        <dbReference type="ARBA" id="ARBA00022519"/>
    </source>
</evidence>
<sequence length="441" mass="46803">MLLFMSLVFFGLLVLGTPIGFALGITAVVSLAKMSGVSELPVLLNPGSDVFIFKMVSQRFYAGLDMFTLMAMPFFIFAGAIMNKTGITHRLVKFSNVLVGHLRGGLAHANIVASIFFAGMTGAAVSDTAAIGTMLIPAMVEDGYDKDFSAAVTAASSIIGPTIPPSNMMVIYGSLMSVSIAGLFAAGFLPGLLLGLFLMLLSGYISMKRGYPKSARSSLKEILIATKDATIPLLMPIIILGGILTGMFTPTEAAAVAVGYAFIIGFFVLRTLQLRDIPELLYQTGKTTGVVFLIIGSASIIGWILTMERVPEAVAAAFLTVSDNPHIILLLILLLMLVVGMFMDIAAALIILGPILHPIAVNNLGIHPIHFGIIMVLSLNIALMTPPVGACLFVACGISKLTLEQLSKAIWPFIVVEVIVLFIIAYWADLVLLVPRLLGLG</sequence>
<proteinExistence type="predicted"/>
<dbReference type="Pfam" id="PF06808">
    <property type="entry name" value="DctM"/>
    <property type="match status" value="1"/>
</dbReference>
<evidence type="ECO:0000256" key="6">
    <source>
        <dbReference type="ARBA" id="ARBA00023136"/>
    </source>
</evidence>
<feature type="transmembrane region" description="Helical" evidence="7">
    <location>
        <begin position="170"/>
        <end position="201"/>
    </location>
</feature>
<gene>
    <name evidence="9" type="ORF">U27_06382</name>
</gene>
<keyword evidence="2" id="KW-1003">Cell membrane</keyword>
<dbReference type="Proteomes" id="UP000030661">
    <property type="component" value="Unassembled WGS sequence"/>
</dbReference>
<dbReference type="PANTHER" id="PTHR33362:SF3">
    <property type="entry name" value="SIALIC ACID TRAP TRANSPORTER PERMEASE PROTEIN SIAT"/>
    <property type="match status" value="1"/>
</dbReference>
<evidence type="ECO:0000256" key="5">
    <source>
        <dbReference type="ARBA" id="ARBA00022989"/>
    </source>
</evidence>
<evidence type="ECO:0000313" key="9">
    <source>
        <dbReference type="EMBL" id="GAK59398.1"/>
    </source>
</evidence>
<organism evidence="9">
    <name type="scientific">Vecturithrix granuli</name>
    <dbReference type="NCBI Taxonomy" id="1499967"/>
    <lineage>
        <taxon>Bacteria</taxon>
        <taxon>Candidatus Moduliflexota</taxon>
        <taxon>Candidatus Vecturitrichia</taxon>
        <taxon>Candidatus Vecturitrichales</taxon>
        <taxon>Candidatus Vecturitrichaceae</taxon>
        <taxon>Candidatus Vecturithrix</taxon>
    </lineage>
</organism>
<dbReference type="GO" id="GO:0005886">
    <property type="term" value="C:plasma membrane"/>
    <property type="evidence" value="ECO:0007669"/>
    <property type="project" value="UniProtKB-SubCell"/>
</dbReference>
<evidence type="ECO:0000256" key="2">
    <source>
        <dbReference type="ARBA" id="ARBA00022475"/>
    </source>
</evidence>
<feature type="transmembrane region" description="Helical" evidence="7">
    <location>
        <begin position="253"/>
        <end position="269"/>
    </location>
</feature>